<name>H1D283_9FIRM</name>
<dbReference type="InterPro" id="IPR000073">
    <property type="entry name" value="AB_hydrolase_1"/>
</dbReference>
<feature type="domain" description="AB hydrolase-1" evidence="1">
    <location>
        <begin position="62"/>
        <end position="291"/>
    </location>
</feature>
<dbReference type="PANTHER" id="PTHR43194:SF4">
    <property type="entry name" value="AB HYDROLASE-1 DOMAIN-CONTAINING PROTEIN"/>
    <property type="match status" value="1"/>
</dbReference>
<dbReference type="InterPro" id="IPR029058">
    <property type="entry name" value="AB_hydrolase_fold"/>
</dbReference>
<dbReference type="CDD" id="cd12810">
    <property type="entry name" value="Esterase_713_like-3"/>
    <property type="match status" value="1"/>
</dbReference>
<evidence type="ECO:0000313" key="3">
    <source>
        <dbReference type="Proteomes" id="UP000003277"/>
    </source>
</evidence>
<dbReference type="SUPFAM" id="SSF53474">
    <property type="entry name" value="alpha/beta-Hydrolases"/>
    <property type="match status" value="1"/>
</dbReference>
<evidence type="ECO:0000259" key="1">
    <source>
        <dbReference type="Pfam" id="PF12697"/>
    </source>
</evidence>
<dbReference type="OrthoDB" id="256394at2"/>
<reference evidence="2 3" key="1">
    <citation type="submission" date="2011-11" db="EMBL/GenBank/DDBJ databases">
        <title>The Genome Sequence of Dialister succinatiphilus YIT 11850.</title>
        <authorList>
            <consortium name="The Broad Institute Genome Sequencing Platform"/>
            <person name="Earl A."/>
            <person name="Ward D."/>
            <person name="Feldgarden M."/>
            <person name="Gevers D."/>
            <person name="Morotomi M."/>
            <person name="Young S.K."/>
            <person name="Zeng Q."/>
            <person name="Gargeya S."/>
            <person name="Fitzgerald M."/>
            <person name="Haas B."/>
            <person name="Abouelleil A."/>
            <person name="Alvarado L."/>
            <person name="Arachchi H.M."/>
            <person name="Berlin A."/>
            <person name="Brown A."/>
            <person name="Chapman S.B."/>
            <person name="Dunbar C."/>
            <person name="Gearin G."/>
            <person name="Goldberg J."/>
            <person name="Griggs A."/>
            <person name="Gujja S."/>
            <person name="Heiman D."/>
            <person name="Howarth C."/>
            <person name="Lui A."/>
            <person name="MacDonald P.J.P."/>
            <person name="Montmayeur A."/>
            <person name="Murphy C."/>
            <person name="Neiman D."/>
            <person name="Pearson M."/>
            <person name="Priest M."/>
            <person name="Roberts A."/>
            <person name="Saif S."/>
            <person name="Shea T."/>
            <person name="Sisk P."/>
            <person name="Stolte C."/>
            <person name="Sykes S."/>
            <person name="Wortman J."/>
            <person name="Nusbaum C."/>
            <person name="Birren B."/>
        </authorList>
    </citation>
    <scope>NUCLEOTIDE SEQUENCE [LARGE SCALE GENOMIC DNA]</scope>
    <source>
        <strain evidence="2 3">YIT 11850</strain>
    </source>
</reference>
<dbReference type="Gene3D" id="3.40.50.1820">
    <property type="entry name" value="alpha/beta hydrolase"/>
    <property type="match status" value="1"/>
</dbReference>
<comment type="caution">
    <text evidence="2">The sequence shown here is derived from an EMBL/GenBank/DDBJ whole genome shotgun (WGS) entry which is preliminary data.</text>
</comment>
<dbReference type="Pfam" id="PF12697">
    <property type="entry name" value="Abhydrolase_6"/>
    <property type="match status" value="1"/>
</dbReference>
<dbReference type="eggNOG" id="COG1075">
    <property type="taxonomic scope" value="Bacteria"/>
</dbReference>
<dbReference type="Proteomes" id="UP000003277">
    <property type="component" value="Unassembled WGS sequence"/>
</dbReference>
<proteinExistence type="predicted"/>
<dbReference type="PATRIC" id="fig|742743.3.peg.1748"/>
<dbReference type="EMBL" id="ADLT01000054">
    <property type="protein sequence ID" value="EHO62349.1"/>
    <property type="molecule type" value="Genomic_DNA"/>
</dbReference>
<gene>
    <name evidence="2" type="ORF">HMPREF9453_01721</name>
</gene>
<protein>
    <recommendedName>
        <fullName evidence="1">AB hydrolase-1 domain-containing protein</fullName>
    </recommendedName>
</protein>
<evidence type="ECO:0000313" key="2">
    <source>
        <dbReference type="EMBL" id="EHO62349.1"/>
    </source>
</evidence>
<organism evidence="2 3">
    <name type="scientific">Dialister succinatiphilus YIT 11850</name>
    <dbReference type="NCBI Taxonomy" id="742743"/>
    <lineage>
        <taxon>Bacteria</taxon>
        <taxon>Bacillati</taxon>
        <taxon>Bacillota</taxon>
        <taxon>Negativicutes</taxon>
        <taxon>Veillonellales</taxon>
        <taxon>Veillonellaceae</taxon>
        <taxon>Dialister</taxon>
    </lineage>
</organism>
<accession>H1D283</accession>
<dbReference type="PANTHER" id="PTHR43194">
    <property type="entry name" value="HYDROLASE ALPHA/BETA FOLD FAMILY"/>
    <property type="match status" value="1"/>
</dbReference>
<keyword evidence="3" id="KW-1185">Reference proteome</keyword>
<dbReference type="AlphaFoldDB" id="H1D283"/>
<dbReference type="InterPro" id="IPR050228">
    <property type="entry name" value="Carboxylesterase_BioH"/>
</dbReference>
<sequence>MKLFRKPLMIEAQGSFAAGGTVIREKGTYEEAHALSPEGQEKHVDHGYVFYQIPADARKNALLFLHGAGQSGACWETTPDGREGFQTLFLRKGYKVYIMDQPRRGRAGSGGVEGKVTSVADEALWFDIFRFGHYPHYFENVQIPREEEAENQFWRKVTPNTGAFDPKLTAVALADAAGRAGNTILVTHSQGGSPGWLAAMKSANIKAIIALEPGVGFVFPEGEVPPPMESSSPFGPLKGVAVSRSDFEKLTQIPILMIFGDHIPENPSPHGGEDNWRVRLKEARLMAETINRHGGDAKVLHLPDIGIYGNTHFLFEDKNNEEIADLMDRWIVKKGLGG</sequence>
<dbReference type="HOGENOM" id="CLU_038297_2_0_9"/>
<dbReference type="STRING" id="742743.HMPREF9453_01721"/>
<dbReference type="RefSeq" id="WP_008860215.1">
    <property type="nucleotide sequence ID" value="NZ_JH591188.1"/>
</dbReference>